<reference evidence="2" key="2">
    <citation type="submission" date="2016-05" db="EMBL/GenBank/DDBJ databases">
        <authorList>
            <person name="Lavstsen T."/>
            <person name="Jespersen J.S."/>
        </authorList>
    </citation>
    <scope>NUCLEOTIDE SEQUENCE [LARGE SCALE GENOMIC DNA]</scope>
</reference>
<evidence type="ECO:0000313" key="3">
    <source>
        <dbReference type="EMBL" id="SBT56906.1"/>
    </source>
</evidence>
<dbReference type="Proteomes" id="UP000078555">
    <property type="component" value="Unassembled WGS sequence"/>
</dbReference>
<evidence type="ECO:0000256" key="1">
    <source>
        <dbReference type="SAM" id="MobiDB-lite"/>
    </source>
</evidence>
<keyword evidence="5" id="KW-1185">Reference proteome</keyword>
<dbReference type="EMBL" id="FLRD01001147">
    <property type="protein sequence ID" value="SBT56595.1"/>
    <property type="molecule type" value="Genomic_DNA"/>
</dbReference>
<name>A0A1A9AKI7_PLAOA</name>
<sequence>MNSQRDSTREELERDVERRENHTIQTATVIRHNFVDTDDIPFLNTTNTIASTALSLMRTVLFFLWFKFTSYGASLRRIIGKTRKLKNKPKHKKAFTILKCLSKSKDKGSRKSLFSIPYNPS</sequence>
<proteinExistence type="predicted"/>
<feature type="region of interest" description="Disordered" evidence="1">
    <location>
        <begin position="1"/>
        <end position="20"/>
    </location>
</feature>
<evidence type="ECO:0008006" key="6">
    <source>
        <dbReference type="Google" id="ProtNLM"/>
    </source>
</evidence>
<evidence type="ECO:0000313" key="2">
    <source>
        <dbReference type="EMBL" id="SBT56595.1"/>
    </source>
</evidence>
<dbReference type="Proteomes" id="UP000078550">
    <property type="component" value="Unassembled WGS sequence"/>
</dbReference>
<protein>
    <recommendedName>
        <fullName evidence="6">PIR Superfamily Protein</fullName>
    </recommendedName>
</protein>
<dbReference type="AlphaFoldDB" id="A0A1A9AKI7"/>
<reference evidence="4 5" key="1">
    <citation type="submission" date="2016-05" db="EMBL/GenBank/DDBJ databases">
        <authorList>
            <person name="Naeem Raeece"/>
        </authorList>
    </citation>
    <scope>NUCLEOTIDE SEQUENCE [LARGE SCALE GENOMIC DNA]</scope>
</reference>
<organism evidence="2 5">
    <name type="scientific">Plasmodium ovale wallikeri</name>
    <dbReference type="NCBI Taxonomy" id="864142"/>
    <lineage>
        <taxon>Eukaryota</taxon>
        <taxon>Sar</taxon>
        <taxon>Alveolata</taxon>
        <taxon>Apicomplexa</taxon>
        <taxon>Aconoidasida</taxon>
        <taxon>Haemosporida</taxon>
        <taxon>Plasmodiidae</taxon>
        <taxon>Plasmodium</taxon>
        <taxon>Plasmodium (Plasmodium)</taxon>
    </lineage>
</organism>
<accession>A0A1A9AKI7</accession>
<dbReference type="EMBL" id="FLRE01001621">
    <property type="protein sequence ID" value="SBT56906.1"/>
    <property type="molecule type" value="Genomic_DNA"/>
</dbReference>
<evidence type="ECO:0000313" key="5">
    <source>
        <dbReference type="Proteomes" id="UP000078555"/>
    </source>
</evidence>
<gene>
    <name evidence="2" type="ORF">POVWA1_077050</name>
    <name evidence="3" type="ORF">POVWA2_075970</name>
</gene>
<evidence type="ECO:0000313" key="4">
    <source>
        <dbReference type="Proteomes" id="UP000078550"/>
    </source>
</evidence>